<dbReference type="OrthoDB" id="5599235at2759"/>
<dbReference type="GO" id="GO:0051301">
    <property type="term" value="P:cell division"/>
    <property type="evidence" value="ECO:0007669"/>
    <property type="project" value="UniProtKB-KW"/>
</dbReference>
<comment type="similarity">
    <text evidence="4">Belongs to the DASH complex DUO1 family.</text>
</comment>
<dbReference type="InterPro" id="IPR013960">
    <property type="entry name" value="DASH_Duo1"/>
</dbReference>
<keyword evidence="8" id="KW-0493">Microtubule</keyword>
<feature type="region of interest" description="Disordered" evidence="19">
    <location>
        <begin position="223"/>
        <end position="268"/>
    </location>
</feature>
<feature type="region of interest" description="Disordered" evidence="19">
    <location>
        <begin position="186"/>
        <end position="206"/>
    </location>
</feature>
<keyword evidence="13" id="KW-0206">Cytoskeleton</keyword>
<keyword evidence="16" id="KW-0137">Centromere</keyword>
<evidence type="ECO:0000256" key="12">
    <source>
        <dbReference type="ARBA" id="ARBA00023054"/>
    </source>
</evidence>
<evidence type="ECO:0000256" key="19">
    <source>
        <dbReference type="SAM" id="MobiDB-lite"/>
    </source>
</evidence>
<name>A0A8H7Y537_PSICU</name>
<dbReference type="PANTHER" id="PTHR28216">
    <property type="entry name" value="DASH COMPLEX SUBUNIT DUO1"/>
    <property type="match status" value="1"/>
</dbReference>
<feature type="compositionally biased region" description="Basic and acidic residues" evidence="19">
    <location>
        <begin position="101"/>
        <end position="111"/>
    </location>
</feature>
<organism evidence="20">
    <name type="scientific">Psilocybe cubensis</name>
    <name type="common">Psychedelic mushroom</name>
    <name type="synonym">Stropharia cubensis</name>
    <dbReference type="NCBI Taxonomy" id="181762"/>
    <lineage>
        <taxon>Eukaryota</taxon>
        <taxon>Fungi</taxon>
        <taxon>Dikarya</taxon>
        <taxon>Basidiomycota</taxon>
        <taxon>Agaricomycotina</taxon>
        <taxon>Agaricomycetes</taxon>
        <taxon>Agaricomycetidae</taxon>
        <taxon>Agaricales</taxon>
        <taxon>Agaricineae</taxon>
        <taxon>Strophariaceae</taxon>
        <taxon>Psilocybe</taxon>
    </lineage>
</organism>
<keyword evidence="15" id="KW-0131">Cell cycle</keyword>
<dbReference type="Pfam" id="PF08651">
    <property type="entry name" value="DASH_Duo1"/>
    <property type="match status" value="1"/>
</dbReference>
<dbReference type="EMBL" id="JAFIQS010000002">
    <property type="protein sequence ID" value="KAG5172793.1"/>
    <property type="molecule type" value="Genomic_DNA"/>
</dbReference>
<evidence type="ECO:0000256" key="3">
    <source>
        <dbReference type="ARBA" id="ARBA00004629"/>
    </source>
</evidence>
<evidence type="ECO:0000256" key="15">
    <source>
        <dbReference type="ARBA" id="ARBA00023306"/>
    </source>
</evidence>
<dbReference type="GO" id="GO:0007059">
    <property type="term" value="P:chromosome segregation"/>
    <property type="evidence" value="ECO:0007669"/>
    <property type="project" value="UniProtKB-KW"/>
</dbReference>
<evidence type="ECO:0000256" key="10">
    <source>
        <dbReference type="ARBA" id="ARBA00022829"/>
    </source>
</evidence>
<evidence type="ECO:0000256" key="4">
    <source>
        <dbReference type="ARBA" id="ARBA00005366"/>
    </source>
</evidence>
<evidence type="ECO:0000256" key="5">
    <source>
        <dbReference type="ARBA" id="ARBA00022454"/>
    </source>
</evidence>
<proteinExistence type="inferred from homology"/>
<evidence type="ECO:0000256" key="9">
    <source>
        <dbReference type="ARBA" id="ARBA00022776"/>
    </source>
</evidence>
<keyword evidence="14" id="KW-0539">Nucleus</keyword>
<feature type="compositionally biased region" description="Basic and acidic residues" evidence="19">
    <location>
        <begin position="197"/>
        <end position="206"/>
    </location>
</feature>
<evidence type="ECO:0000256" key="11">
    <source>
        <dbReference type="ARBA" id="ARBA00022838"/>
    </source>
</evidence>
<comment type="caution">
    <text evidence="20">The sequence shown here is derived from an EMBL/GenBank/DDBJ whole genome shotgun (WGS) entry which is preliminary data.</text>
</comment>
<dbReference type="AlphaFoldDB" id="A0A8H7Y537"/>
<evidence type="ECO:0000256" key="1">
    <source>
        <dbReference type="ARBA" id="ARBA00004123"/>
    </source>
</evidence>
<evidence type="ECO:0000256" key="13">
    <source>
        <dbReference type="ARBA" id="ARBA00023212"/>
    </source>
</evidence>
<keyword evidence="5" id="KW-0158">Chromosome</keyword>
<evidence type="ECO:0000256" key="2">
    <source>
        <dbReference type="ARBA" id="ARBA00004186"/>
    </source>
</evidence>
<keyword evidence="10" id="KW-0159">Chromosome partition</keyword>
<accession>A0A8H7Y537</accession>
<evidence type="ECO:0000256" key="14">
    <source>
        <dbReference type="ARBA" id="ARBA00023242"/>
    </source>
</evidence>
<feature type="compositionally biased region" description="Basic and acidic residues" evidence="19">
    <location>
        <begin position="223"/>
        <end position="240"/>
    </location>
</feature>
<keyword evidence="12" id="KW-0175">Coiled coil</keyword>
<feature type="compositionally biased region" description="Low complexity" evidence="19">
    <location>
        <begin position="247"/>
        <end position="268"/>
    </location>
</feature>
<feature type="region of interest" description="Disordered" evidence="19">
    <location>
        <begin position="15"/>
        <end position="49"/>
    </location>
</feature>
<evidence type="ECO:0000256" key="7">
    <source>
        <dbReference type="ARBA" id="ARBA00022618"/>
    </source>
</evidence>
<keyword evidence="7" id="KW-0132">Cell division</keyword>
<evidence type="ECO:0000256" key="8">
    <source>
        <dbReference type="ARBA" id="ARBA00022701"/>
    </source>
</evidence>
<protein>
    <recommendedName>
        <fullName evidence="17">DASH complex subunit DUO1</fullName>
    </recommendedName>
    <alternativeName>
        <fullName evidence="18">Outer kinetochore protein DUO1</fullName>
    </alternativeName>
</protein>
<evidence type="ECO:0000313" key="20">
    <source>
        <dbReference type="EMBL" id="KAG5172793.1"/>
    </source>
</evidence>
<evidence type="ECO:0000256" key="6">
    <source>
        <dbReference type="ARBA" id="ARBA00022490"/>
    </source>
</evidence>
<dbReference type="GO" id="GO:0072686">
    <property type="term" value="C:mitotic spindle"/>
    <property type="evidence" value="ECO:0007669"/>
    <property type="project" value="InterPro"/>
</dbReference>
<feature type="region of interest" description="Disordered" evidence="19">
    <location>
        <begin position="65"/>
        <end position="111"/>
    </location>
</feature>
<keyword evidence="6" id="KW-0963">Cytoplasm</keyword>
<dbReference type="PANTHER" id="PTHR28216:SF1">
    <property type="entry name" value="DASH COMPLEX SUBUNIT DUO1"/>
    <property type="match status" value="1"/>
</dbReference>
<keyword evidence="11" id="KW-0995">Kinetochore</keyword>
<evidence type="ECO:0000256" key="18">
    <source>
        <dbReference type="ARBA" id="ARBA00044358"/>
    </source>
</evidence>
<gene>
    <name evidence="20" type="ORF">JR316_002296</name>
</gene>
<dbReference type="GO" id="GO:0000278">
    <property type="term" value="P:mitotic cell cycle"/>
    <property type="evidence" value="ECO:0007669"/>
    <property type="project" value="InterPro"/>
</dbReference>
<reference evidence="20" key="1">
    <citation type="submission" date="2021-02" db="EMBL/GenBank/DDBJ databases">
        <title>Psilocybe cubensis genome.</title>
        <authorList>
            <person name="Mckernan K.J."/>
            <person name="Crawford S."/>
            <person name="Trippe A."/>
            <person name="Kane L.T."/>
            <person name="Mclaughlin S."/>
        </authorList>
    </citation>
    <scope>NUCLEOTIDE SEQUENCE [LARGE SCALE GENOMIC DNA]</scope>
    <source>
        <strain evidence="20">MGC-MH-2018</strain>
    </source>
</reference>
<evidence type="ECO:0000256" key="17">
    <source>
        <dbReference type="ARBA" id="ARBA00044152"/>
    </source>
</evidence>
<comment type="subcellular location">
    <subcellularLocation>
        <location evidence="3">Chromosome</location>
        <location evidence="3">Centromere</location>
        <location evidence="3">Kinetochore</location>
    </subcellularLocation>
    <subcellularLocation>
        <location evidence="2">Cytoplasm</location>
        <location evidence="2">Cytoskeleton</location>
        <location evidence="2">Spindle</location>
    </subcellularLocation>
    <subcellularLocation>
        <location evidence="1">Nucleus</location>
    </subcellularLocation>
</comment>
<evidence type="ECO:0000256" key="16">
    <source>
        <dbReference type="ARBA" id="ARBA00023328"/>
    </source>
</evidence>
<dbReference type="GO" id="GO:0005874">
    <property type="term" value="C:microtubule"/>
    <property type="evidence" value="ECO:0007669"/>
    <property type="project" value="UniProtKB-KW"/>
</dbReference>
<keyword evidence="9" id="KW-0498">Mitosis</keyword>
<sequence length="268" mass="30119">MSFSYLNSPEINVASGSSIMGLESPNIPSDSSYSRQDDDMYLSDLGSPDQTTIMQKPFSLLARAETDISTPVRKAPSGIEEKEDPCQGEHEAPAANDQETAEEKRMQAAKQREEKLQSDIFILKKLNASFELFNEALQDTGSANERVAVQLEQTDALLNKYIGILSKSEEFSRLIFDDQWEGAEADEERLEQEVQAEQERRRREAEEAKLALARLEQQRLDDLKRQEKERLDREKSERAIRGGIRGVRGTRVSTRGTRGGSTSSRSGS</sequence>
<feature type="compositionally biased region" description="Acidic residues" evidence="19">
    <location>
        <begin position="186"/>
        <end position="196"/>
    </location>
</feature>
<dbReference type="GO" id="GO:0042729">
    <property type="term" value="C:DASH complex"/>
    <property type="evidence" value="ECO:0007669"/>
    <property type="project" value="InterPro"/>
</dbReference>